<gene>
    <name evidence="2" type="ORF">Krac_11037</name>
</gene>
<evidence type="ECO:0000313" key="3">
    <source>
        <dbReference type="Proteomes" id="UP000004508"/>
    </source>
</evidence>
<dbReference type="Proteomes" id="UP000004508">
    <property type="component" value="Unassembled WGS sequence"/>
</dbReference>
<evidence type="ECO:0000313" key="2">
    <source>
        <dbReference type="EMBL" id="EFH89478.1"/>
    </source>
</evidence>
<proteinExistence type="predicted"/>
<sequence length="142" mass="15431">MQFDMTRAWKDEEYRQSLSREQWAQLIESPAGEAELSEAELEQINGTGPGGGLGKGGGVAESGTSAFGVKNNSYYCNNFSIRPTTNVNLGENDRNRNGLLDNLTIALFGDHTTRDRRNINFDFGCSISSGIGNNVCIFGGNK</sequence>
<dbReference type="AlphaFoldDB" id="D6TJ71"/>
<dbReference type="GO" id="GO:0042742">
    <property type="term" value="P:defense response to bacterium"/>
    <property type="evidence" value="ECO:0007669"/>
    <property type="project" value="InterPro"/>
</dbReference>
<dbReference type="EMBL" id="ADVG01000001">
    <property type="protein sequence ID" value="EFH89478.1"/>
    <property type="molecule type" value="Genomic_DNA"/>
</dbReference>
<feature type="region of interest" description="Disordered" evidence="1">
    <location>
        <begin position="31"/>
        <end position="59"/>
    </location>
</feature>
<comment type="caution">
    <text evidence="2">The sequence shown here is derived from an EMBL/GenBank/DDBJ whole genome shotgun (WGS) entry which is preliminary data.</text>
</comment>
<accession>D6TJ71</accession>
<dbReference type="InParanoid" id="D6TJ71"/>
<evidence type="ECO:0000256" key="1">
    <source>
        <dbReference type="SAM" id="MobiDB-lite"/>
    </source>
</evidence>
<dbReference type="InterPro" id="IPR027635">
    <property type="entry name" value="Lantibiotic2_lead_pep_dom"/>
</dbReference>
<dbReference type="NCBIfam" id="TIGR03898">
    <property type="entry name" value="lanti_MRSA_kill"/>
    <property type="match status" value="1"/>
</dbReference>
<name>D6TJ71_KTERA</name>
<reference evidence="2 3" key="1">
    <citation type="journal article" date="2011" name="Stand. Genomic Sci.">
        <title>Non-contiguous finished genome sequence and contextual data of the filamentous soil bacterium Ktedonobacter racemifer type strain (SOSP1-21).</title>
        <authorList>
            <person name="Chang Y.J."/>
            <person name="Land M."/>
            <person name="Hauser L."/>
            <person name="Chertkov O."/>
            <person name="Del Rio T.G."/>
            <person name="Nolan M."/>
            <person name="Copeland A."/>
            <person name="Tice H."/>
            <person name="Cheng J.F."/>
            <person name="Lucas S."/>
            <person name="Han C."/>
            <person name="Goodwin L."/>
            <person name="Pitluck S."/>
            <person name="Ivanova N."/>
            <person name="Ovchinikova G."/>
            <person name="Pati A."/>
            <person name="Chen A."/>
            <person name="Palaniappan K."/>
            <person name="Mavromatis K."/>
            <person name="Liolios K."/>
            <person name="Brettin T."/>
            <person name="Fiebig A."/>
            <person name="Rohde M."/>
            <person name="Abt B."/>
            <person name="Goker M."/>
            <person name="Detter J.C."/>
            <person name="Woyke T."/>
            <person name="Bristow J."/>
            <person name="Eisen J.A."/>
            <person name="Markowitz V."/>
            <person name="Hugenholtz P."/>
            <person name="Kyrpides N.C."/>
            <person name="Klenk H.P."/>
            <person name="Lapidus A."/>
        </authorList>
    </citation>
    <scope>NUCLEOTIDE SEQUENCE [LARGE SCALE GENOMIC DNA]</scope>
    <source>
        <strain evidence="3">DSM 44963</strain>
    </source>
</reference>
<feature type="compositionally biased region" description="Gly residues" evidence="1">
    <location>
        <begin position="47"/>
        <end position="59"/>
    </location>
</feature>
<dbReference type="RefSeq" id="WP_007906100.1">
    <property type="nucleotide sequence ID" value="NZ_ADVG01000001.1"/>
</dbReference>
<protein>
    <submittedName>
        <fullName evidence="2">Uncharacterized protein</fullName>
    </submittedName>
</protein>
<organism evidence="2 3">
    <name type="scientific">Ktedonobacter racemifer DSM 44963</name>
    <dbReference type="NCBI Taxonomy" id="485913"/>
    <lineage>
        <taxon>Bacteria</taxon>
        <taxon>Bacillati</taxon>
        <taxon>Chloroflexota</taxon>
        <taxon>Ktedonobacteria</taxon>
        <taxon>Ktedonobacterales</taxon>
        <taxon>Ktedonobacteraceae</taxon>
        <taxon>Ktedonobacter</taxon>
    </lineage>
</organism>
<keyword evidence="3" id="KW-1185">Reference proteome</keyword>